<protein>
    <recommendedName>
        <fullName evidence="2">LysM domain-containing protein</fullName>
    </recommendedName>
</protein>
<feature type="region of interest" description="Disordered" evidence="1">
    <location>
        <begin position="310"/>
        <end position="330"/>
    </location>
</feature>
<feature type="compositionally biased region" description="Basic and acidic residues" evidence="1">
    <location>
        <begin position="319"/>
        <end position="329"/>
    </location>
</feature>
<dbReference type="RefSeq" id="WP_284296069.1">
    <property type="nucleotide sequence ID" value="NZ_BSSV01000001.1"/>
</dbReference>
<proteinExistence type="predicted"/>
<dbReference type="PROSITE" id="PS51257">
    <property type="entry name" value="PROKAR_LIPOPROTEIN"/>
    <property type="match status" value="1"/>
</dbReference>
<name>A0ABQ6HCL5_9GAMM</name>
<gene>
    <name evidence="3" type="ORF">tloyanaT_07340</name>
</gene>
<dbReference type="InterPro" id="IPR013360">
    <property type="entry name" value="Pilus_4_PilW"/>
</dbReference>
<dbReference type="EMBL" id="BSSV01000001">
    <property type="protein sequence ID" value="GLX84482.1"/>
    <property type="molecule type" value="Genomic_DNA"/>
</dbReference>
<dbReference type="Gene3D" id="1.25.40.10">
    <property type="entry name" value="Tetratricopeptide repeat domain"/>
    <property type="match status" value="1"/>
</dbReference>
<dbReference type="Gene3D" id="3.10.350.10">
    <property type="entry name" value="LysM domain"/>
    <property type="match status" value="1"/>
</dbReference>
<evidence type="ECO:0000313" key="3">
    <source>
        <dbReference type="EMBL" id="GLX84482.1"/>
    </source>
</evidence>
<evidence type="ECO:0000256" key="1">
    <source>
        <dbReference type="SAM" id="MobiDB-lite"/>
    </source>
</evidence>
<dbReference type="CDD" id="cd00118">
    <property type="entry name" value="LysM"/>
    <property type="match status" value="1"/>
</dbReference>
<dbReference type="SUPFAM" id="SSF54106">
    <property type="entry name" value="LysM domain"/>
    <property type="match status" value="1"/>
</dbReference>
<dbReference type="InterPro" id="IPR019734">
    <property type="entry name" value="TPR_rpt"/>
</dbReference>
<keyword evidence="4" id="KW-1185">Reference proteome</keyword>
<evidence type="ECO:0000259" key="2">
    <source>
        <dbReference type="PROSITE" id="PS51782"/>
    </source>
</evidence>
<feature type="domain" description="LysM" evidence="2">
    <location>
        <begin position="356"/>
        <end position="400"/>
    </location>
</feature>
<dbReference type="PROSITE" id="PS51782">
    <property type="entry name" value="LYSM"/>
    <property type="match status" value="1"/>
</dbReference>
<dbReference type="Proteomes" id="UP001157134">
    <property type="component" value="Unassembled WGS sequence"/>
</dbReference>
<dbReference type="InterPro" id="IPR011990">
    <property type="entry name" value="TPR-like_helical_dom_sf"/>
</dbReference>
<comment type="caution">
    <text evidence="3">The sequence shown here is derived from an EMBL/GenBank/DDBJ whole genome shotgun (WGS) entry which is preliminary data.</text>
</comment>
<dbReference type="Pfam" id="PF01476">
    <property type="entry name" value="LysM"/>
    <property type="match status" value="1"/>
</dbReference>
<dbReference type="InterPro" id="IPR018392">
    <property type="entry name" value="LysM"/>
</dbReference>
<dbReference type="Pfam" id="PF13181">
    <property type="entry name" value="TPR_8"/>
    <property type="match status" value="1"/>
</dbReference>
<dbReference type="InterPro" id="IPR036779">
    <property type="entry name" value="LysM_dom_sf"/>
</dbReference>
<evidence type="ECO:0000313" key="4">
    <source>
        <dbReference type="Proteomes" id="UP001157134"/>
    </source>
</evidence>
<dbReference type="SMART" id="SM00257">
    <property type="entry name" value="LysM"/>
    <property type="match status" value="1"/>
</dbReference>
<organism evidence="3 4">
    <name type="scientific">Thalassotalea loyana</name>
    <dbReference type="NCBI Taxonomy" id="280483"/>
    <lineage>
        <taxon>Bacteria</taxon>
        <taxon>Pseudomonadati</taxon>
        <taxon>Pseudomonadota</taxon>
        <taxon>Gammaproteobacteria</taxon>
        <taxon>Alteromonadales</taxon>
        <taxon>Colwelliaceae</taxon>
        <taxon>Thalassotalea</taxon>
    </lineage>
</organism>
<dbReference type="NCBIfam" id="TIGR02521">
    <property type="entry name" value="type_IV_pilW"/>
    <property type="match status" value="1"/>
</dbReference>
<sequence>MDKWQKLLLSAALVSTLSACVTQQYSKDNTPVVENEASNDEIAMTRISLGLGYLNIGNTTQAKINLEKAKRFSPKLIQVHTAFAHYYETVGEPELASQSFQTALSIKEDDPDTLNNYGVFLCRQNDVPAAQEQFLKAIAVPEYVRVSESYENLALCHLNEDNFEQTEFYLTKALMHSPSSDSVLQQLAQLSYVKGDYKNAQKYIARYEKATRKFNPSALALAYKVYEALGKTTVAKNYGAMLVKMFPSAYESKQYLLNSLARIPADDLADVYKAKHAKTKKRVVVLSPKKAPNADKNDNAALNIASFSASPEPVQPAPEKPKEIKKEPVKSTVVSTKSVVKNELKSQNDTGAPSLPIHVVQAGESLYSVSKKYNIKMQSIKKWNRLSSRSILKIGQVLVLADPAKANK</sequence>
<reference evidence="3 4" key="1">
    <citation type="submission" date="2023-03" db="EMBL/GenBank/DDBJ databases">
        <title>Thalassotalea loyana LMG 22536T draft genome sequence.</title>
        <authorList>
            <person name="Sawabe T."/>
        </authorList>
    </citation>
    <scope>NUCLEOTIDE SEQUENCE [LARGE SCALE GENOMIC DNA]</scope>
    <source>
        <strain evidence="3 4">LMG 22536</strain>
    </source>
</reference>
<accession>A0ABQ6HCL5</accession>
<dbReference type="PANTHER" id="PTHR12558:SF13">
    <property type="entry name" value="CELL DIVISION CYCLE PROTEIN 27 HOMOLOG"/>
    <property type="match status" value="1"/>
</dbReference>
<dbReference type="SMART" id="SM00028">
    <property type="entry name" value="TPR"/>
    <property type="match status" value="4"/>
</dbReference>
<dbReference type="PANTHER" id="PTHR12558">
    <property type="entry name" value="CELL DIVISION CYCLE 16,23,27"/>
    <property type="match status" value="1"/>
</dbReference>
<dbReference type="SUPFAM" id="SSF81901">
    <property type="entry name" value="HCP-like"/>
    <property type="match status" value="1"/>
</dbReference>